<evidence type="ECO:0000256" key="4">
    <source>
        <dbReference type="ARBA" id="ARBA00022729"/>
    </source>
</evidence>
<sequence>MKRWISLCIAIAAALIGSVFPFGNPTAEAAAPTMVHYGSQNGDVWDVQARLNRLGYPTTLDGIYGLETERQVIEFQKDHRLRIDGIVGPETWAHLKKTQPTKVSRDERMWMARAVYSEARGEPYKGQVAVAAVVLNRLQSDQFPNTAKGVILEEGAFTAVSDGQIWLKPDHEAHRAVQDAINGWDPTEGALYYFNPDTATSDWIWSRPQIKKIGKHIFAR</sequence>
<feature type="signal peptide" evidence="9">
    <location>
        <begin position="1"/>
        <end position="29"/>
    </location>
</feature>
<name>A0A521ETC6_9BACL</name>
<reference evidence="12 13" key="1">
    <citation type="submission" date="2017-05" db="EMBL/GenBank/DDBJ databases">
        <authorList>
            <person name="Varghese N."/>
            <person name="Submissions S."/>
        </authorList>
    </citation>
    <scope>NUCLEOTIDE SEQUENCE [LARGE SCALE GENOMIC DNA]</scope>
    <source>
        <strain evidence="12 13">DSM 45474</strain>
    </source>
</reference>
<dbReference type="Pfam" id="PF07486">
    <property type="entry name" value="Hydrolase_2"/>
    <property type="match status" value="1"/>
</dbReference>
<keyword evidence="6" id="KW-0749">Sporulation</keyword>
<dbReference type="InterPro" id="IPR036366">
    <property type="entry name" value="PGBDSf"/>
</dbReference>
<dbReference type="Gene3D" id="6.20.240.60">
    <property type="match status" value="1"/>
</dbReference>
<keyword evidence="5" id="KW-0378">Hydrolase</keyword>
<dbReference type="FunFam" id="6.20.240.60:FF:000001">
    <property type="entry name" value="Spore cortex-lytic enzyme"/>
    <property type="match status" value="1"/>
</dbReference>
<evidence type="ECO:0000256" key="5">
    <source>
        <dbReference type="ARBA" id="ARBA00022801"/>
    </source>
</evidence>
<evidence type="ECO:0000256" key="7">
    <source>
        <dbReference type="ARBA" id="ARBA00023316"/>
    </source>
</evidence>
<dbReference type="Proteomes" id="UP000315636">
    <property type="component" value="Unassembled WGS sequence"/>
</dbReference>
<evidence type="ECO:0000259" key="10">
    <source>
        <dbReference type="Pfam" id="PF01471"/>
    </source>
</evidence>
<dbReference type="NCBIfam" id="TIGR02869">
    <property type="entry name" value="spore_SleB"/>
    <property type="match status" value="1"/>
</dbReference>
<gene>
    <name evidence="12" type="ORF">SAMN06264849_11063</name>
</gene>
<organism evidence="12 13">
    <name type="scientific">Melghirimyces algeriensis</name>
    <dbReference type="NCBI Taxonomy" id="910412"/>
    <lineage>
        <taxon>Bacteria</taxon>
        <taxon>Bacillati</taxon>
        <taxon>Bacillota</taxon>
        <taxon>Bacilli</taxon>
        <taxon>Bacillales</taxon>
        <taxon>Thermoactinomycetaceae</taxon>
        <taxon>Melghirimyces</taxon>
    </lineage>
</organism>
<evidence type="ECO:0000256" key="2">
    <source>
        <dbReference type="ARBA" id="ARBA00018364"/>
    </source>
</evidence>
<dbReference type="OrthoDB" id="9785345at2"/>
<evidence type="ECO:0000256" key="9">
    <source>
        <dbReference type="SAM" id="SignalP"/>
    </source>
</evidence>
<proteinExistence type="inferred from homology"/>
<dbReference type="EMBL" id="FXTI01000010">
    <property type="protein sequence ID" value="SMO86340.1"/>
    <property type="molecule type" value="Genomic_DNA"/>
</dbReference>
<dbReference type="InterPro" id="IPR042047">
    <property type="entry name" value="SleB_dom1"/>
</dbReference>
<dbReference type="GO" id="GO:0009847">
    <property type="term" value="P:spore germination"/>
    <property type="evidence" value="ECO:0007669"/>
    <property type="project" value="UniProtKB-UniRule"/>
</dbReference>
<dbReference type="RefSeq" id="WP_142506346.1">
    <property type="nucleotide sequence ID" value="NZ_FXTI01000010.1"/>
</dbReference>
<comment type="similarity">
    <text evidence="1">Belongs to the SleB family.</text>
</comment>
<keyword evidence="3" id="KW-0309">Germination</keyword>
<evidence type="ECO:0000256" key="6">
    <source>
        <dbReference type="ARBA" id="ARBA00022969"/>
    </source>
</evidence>
<dbReference type="GO" id="GO:0030435">
    <property type="term" value="P:sporulation resulting in formation of a cellular spore"/>
    <property type="evidence" value="ECO:0007669"/>
    <property type="project" value="UniProtKB-KW"/>
</dbReference>
<keyword evidence="4 9" id="KW-0732">Signal</keyword>
<dbReference type="SUPFAM" id="SSF47090">
    <property type="entry name" value="PGBD-like"/>
    <property type="match status" value="1"/>
</dbReference>
<feature type="chain" id="PRO_5022175661" description="Spore cortex-lytic enzyme" evidence="9">
    <location>
        <begin position="30"/>
        <end position="220"/>
    </location>
</feature>
<protein>
    <recommendedName>
        <fullName evidence="2 8">Spore cortex-lytic enzyme</fullName>
    </recommendedName>
</protein>
<keyword evidence="13" id="KW-1185">Reference proteome</keyword>
<accession>A0A521ETC6</accession>
<dbReference type="Gene3D" id="1.10.10.2520">
    <property type="entry name" value="Cell wall hydrolase SleB, domain 1"/>
    <property type="match status" value="1"/>
</dbReference>
<dbReference type="AlphaFoldDB" id="A0A521ETC6"/>
<dbReference type="GO" id="GO:0016787">
    <property type="term" value="F:hydrolase activity"/>
    <property type="evidence" value="ECO:0007669"/>
    <property type="project" value="UniProtKB-KW"/>
</dbReference>
<keyword evidence="7" id="KW-0961">Cell wall biogenesis/degradation</keyword>
<evidence type="ECO:0000256" key="3">
    <source>
        <dbReference type="ARBA" id="ARBA00022544"/>
    </source>
</evidence>
<evidence type="ECO:0000313" key="13">
    <source>
        <dbReference type="Proteomes" id="UP000315636"/>
    </source>
</evidence>
<dbReference type="GO" id="GO:0071555">
    <property type="term" value="P:cell wall organization"/>
    <property type="evidence" value="ECO:0007669"/>
    <property type="project" value="UniProtKB-KW"/>
</dbReference>
<dbReference type="Gene3D" id="1.10.101.10">
    <property type="entry name" value="PGBD-like superfamily/PGBD"/>
    <property type="match status" value="1"/>
</dbReference>
<dbReference type="Pfam" id="PF01471">
    <property type="entry name" value="PG_binding_1"/>
    <property type="match status" value="1"/>
</dbReference>
<dbReference type="InterPro" id="IPR014224">
    <property type="entry name" value="Spore_cortex_SleB"/>
</dbReference>
<evidence type="ECO:0000256" key="8">
    <source>
        <dbReference type="NCBIfam" id="TIGR02869"/>
    </source>
</evidence>
<evidence type="ECO:0000259" key="11">
    <source>
        <dbReference type="Pfam" id="PF07486"/>
    </source>
</evidence>
<dbReference type="InterPro" id="IPR011105">
    <property type="entry name" value="Cell_wall_hydrolase_SleB"/>
</dbReference>
<feature type="domain" description="Peptidoglycan binding-like" evidence="10">
    <location>
        <begin position="42"/>
        <end position="95"/>
    </location>
</feature>
<feature type="domain" description="Cell wall hydrolase SleB" evidence="11">
    <location>
        <begin position="121"/>
        <end position="219"/>
    </location>
</feature>
<dbReference type="InterPro" id="IPR036365">
    <property type="entry name" value="PGBD-like_sf"/>
</dbReference>
<evidence type="ECO:0000256" key="1">
    <source>
        <dbReference type="ARBA" id="ARBA00007010"/>
    </source>
</evidence>
<evidence type="ECO:0000313" key="12">
    <source>
        <dbReference type="EMBL" id="SMO86340.1"/>
    </source>
</evidence>
<dbReference type="InterPro" id="IPR002477">
    <property type="entry name" value="Peptidoglycan-bd-like"/>
</dbReference>